<evidence type="ECO:0000256" key="5">
    <source>
        <dbReference type="ARBA" id="ARBA00023001"/>
    </source>
</evidence>
<reference evidence="10 11" key="1">
    <citation type="journal article" date="2013" name="Environ. Microbiol.">
        <title>Genome analysis of Chitinivibrio alkaliphilus gen. nov., sp. nov., a novel extremely haloalkaliphilic anaerobic chitinolytic bacterium from the candidate phylum Termite Group 3.</title>
        <authorList>
            <person name="Sorokin D.Y."/>
            <person name="Gumerov V.M."/>
            <person name="Rakitin A.L."/>
            <person name="Beletsky A.V."/>
            <person name="Damste J.S."/>
            <person name="Muyzer G."/>
            <person name="Mardanov A.V."/>
            <person name="Ravin N.V."/>
        </authorList>
    </citation>
    <scope>NUCLEOTIDE SEQUENCE [LARGE SCALE GENOMIC DNA]</scope>
    <source>
        <strain evidence="10 11">ACht1</strain>
    </source>
</reference>
<dbReference type="GO" id="GO:0030245">
    <property type="term" value="P:cellulose catabolic process"/>
    <property type="evidence" value="ECO:0007669"/>
    <property type="project" value="UniProtKB-KW"/>
</dbReference>
<dbReference type="eggNOG" id="COG3405">
    <property type="taxonomic scope" value="Bacteria"/>
</dbReference>
<keyword evidence="7 9" id="KW-0624">Polysaccharide degradation</keyword>
<comment type="caution">
    <text evidence="10">The sequence shown here is derived from an EMBL/GenBank/DDBJ whole genome shotgun (WGS) entry which is preliminary data.</text>
</comment>
<dbReference type="PRINTS" id="PR00735">
    <property type="entry name" value="GLHYDRLASE8"/>
</dbReference>
<evidence type="ECO:0000313" key="11">
    <source>
        <dbReference type="Proteomes" id="UP000017148"/>
    </source>
</evidence>
<dbReference type="InterPro" id="IPR012341">
    <property type="entry name" value="6hp_glycosidase-like_sf"/>
</dbReference>
<keyword evidence="5" id="KW-0136">Cellulose degradation</keyword>
<dbReference type="PROSITE" id="PS00812">
    <property type="entry name" value="GLYCOSYL_HYDROL_F8"/>
    <property type="match status" value="1"/>
</dbReference>
<name>U7D906_9BACT</name>
<dbReference type="PATRIC" id="fig|1313304.3.peg.620"/>
<dbReference type="Proteomes" id="UP000017148">
    <property type="component" value="Unassembled WGS sequence"/>
</dbReference>
<accession>U7D906</accession>
<dbReference type="Gene3D" id="1.50.10.10">
    <property type="match status" value="1"/>
</dbReference>
<dbReference type="RefSeq" id="WP_022636168.1">
    <property type="nucleotide sequence ID" value="NZ_ASJR01000004.1"/>
</dbReference>
<evidence type="ECO:0000256" key="6">
    <source>
        <dbReference type="ARBA" id="ARBA00023295"/>
    </source>
</evidence>
<gene>
    <name evidence="10" type="ORF">CALK_0647</name>
</gene>
<evidence type="ECO:0000256" key="8">
    <source>
        <dbReference type="PROSITE-ProRule" id="PRU10058"/>
    </source>
</evidence>
<dbReference type="InterPro" id="IPR008928">
    <property type="entry name" value="6-hairpin_glycosidase_sf"/>
</dbReference>
<sequence>MGHVVFFLLWILCAGCIGADTVPHRPFPQEERWGHAIRPSQYSQEELNNHVVDLYEYYRDTYLRPSQRTEGGYYIHSGGTNVNFSTTATVSEAHGYGMILFALMAGHDVEAKEYFDGMVAFFLDHPSGANPYNMSWEIEGQERRRPRNSATDGDLDIAYALILAHNQWGSTGRYDYRQKAYDMIIHGILVDNMSQRTKRTLLGDWDRDHYTSRTSDWMPAHFRAFADVTGDDFFLEAIDTVYALIESVQSEFSPHTGLLPDFITGRFPEPDPRGGGTYENNSEKYDWNACRVPWRIATEYLHHESPAAREFCSTVIEWLIAHTEGDPRRITAGYTLSGEELVDYSSVAFQAPFALAATVDERFQDYLDASWDILRKDRGNGVYVTAINLFSMLLISGNWWAPQG</sequence>
<keyword evidence="6 9" id="KW-0326">Glycosidase</keyword>
<evidence type="ECO:0000256" key="3">
    <source>
        <dbReference type="ARBA" id="ARBA00022729"/>
    </source>
</evidence>
<evidence type="ECO:0000256" key="9">
    <source>
        <dbReference type="RuleBase" id="RU361167"/>
    </source>
</evidence>
<evidence type="ECO:0000256" key="1">
    <source>
        <dbReference type="ARBA" id="ARBA00000966"/>
    </source>
</evidence>
<evidence type="ECO:0000256" key="4">
    <source>
        <dbReference type="ARBA" id="ARBA00022801"/>
    </source>
</evidence>
<dbReference type="EC" id="3.2.1.-" evidence="9"/>
<protein>
    <recommendedName>
        <fullName evidence="9">Glucanase</fullName>
        <ecNumber evidence="9">3.2.1.-</ecNumber>
    </recommendedName>
</protein>
<dbReference type="InterPro" id="IPR019834">
    <property type="entry name" value="Glyco_hydro_8_CS"/>
</dbReference>
<keyword evidence="3" id="KW-0732">Signal</keyword>
<dbReference type="GO" id="GO:0008810">
    <property type="term" value="F:cellulase activity"/>
    <property type="evidence" value="ECO:0007669"/>
    <property type="project" value="UniProtKB-EC"/>
</dbReference>
<keyword evidence="11" id="KW-1185">Reference proteome</keyword>
<organism evidence="10 11">
    <name type="scientific">Chitinivibrio alkaliphilus ACht1</name>
    <dbReference type="NCBI Taxonomy" id="1313304"/>
    <lineage>
        <taxon>Bacteria</taxon>
        <taxon>Pseudomonadati</taxon>
        <taxon>Fibrobacterota</taxon>
        <taxon>Chitinivibrionia</taxon>
        <taxon>Chitinivibrionales</taxon>
        <taxon>Chitinivibrionaceae</taxon>
        <taxon>Chitinivibrio</taxon>
    </lineage>
</organism>
<dbReference type="AlphaFoldDB" id="U7D906"/>
<evidence type="ECO:0000313" key="10">
    <source>
        <dbReference type="EMBL" id="ERP38869.1"/>
    </source>
</evidence>
<evidence type="ECO:0000256" key="7">
    <source>
        <dbReference type="ARBA" id="ARBA00023326"/>
    </source>
</evidence>
<dbReference type="SUPFAM" id="SSF48208">
    <property type="entry name" value="Six-hairpin glycosidases"/>
    <property type="match status" value="1"/>
</dbReference>
<comment type="catalytic activity">
    <reaction evidence="1">
        <text>Endohydrolysis of (1-&gt;4)-beta-D-glucosidic linkages in cellulose, lichenin and cereal beta-D-glucans.</text>
        <dbReference type="EC" id="3.2.1.4"/>
    </reaction>
</comment>
<dbReference type="Pfam" id="PF01270">
    <property type="entry name" value="Glyco_hydro_8"/>
    <property type="match status" value="1"/>
</dbReference>
<proteinExistence type="inferred from homology"/>
<comment type="similarity">
    <text evidence="2 9">Belongs to the glycosyl hydrolase 8 (cellulase D) family.</text>
</comment>
<keyword evidence="7 9" id="KW-0119">Carbohydrate metabolism</keyword>
<dbReference type="STRING" id="1313304.CALK_0647"/>
<keyword evidence="4 9" id="KW-0378">Hydrolase</keyword>
<dbReference type="EMBL" id="ASJR01000004">
    <property type="protein sequence ID" value="ERP38869.1"/>
    <property type="molecule type" value="Genomic_DNA"/>
</dbReference>
<evidence type="ECO:0000256" key="2">
    <source>
        <dbReference type="ARBA" id="ARBA00009209"/>
    </source>
</evidence>
<dbReference type="OrthoDB" id="9803461at2"/>
<dbReference type="InterPro" id="IPR002037">
    <property type="entry name" value="Glyco_hydro_8"/>
</dbReference>
<feature type="active site" description="Nucleophile" evidence="8">
    <location>
        <position position="152"/>
    </location>
</feature>